<protein>
    <recommendedName>
        <fullName evidence="7">Zn(2)-C6 fungal-type domain-containing protein</fullName>
    </recommendedName>
</protein>
<keyword evidence="1" id="KW-0479">Metal-binding</keyword>
<dbReference type="GO" id="GO:0003677">
    <property type="term" value="F:DNA binding"/>
    <property type="evidence" value="ECO:0007669"/>
    <property type="project" value="UniProtKB-KW"/>
</dbReference>
<evidence type="ECO:0000256" key="5">
    <source>
        <dbReference type="ARBA" id="ARBA00023242"/>
    </source>
</evidence>
<feature type="region of interest" description="Disordered" evidence="6">
    <location>
        <begin position="75"/>
        <end position="94"/>
    </location>
</feature>
<dbReference type="OrthoDB" id="5426978at2759"/>
<dbReference type="Proteomes" id="UP000799753">
    <property type="component" value="Unassembled WGS sequence"/>
</dbReference>
<name>A0A6A6S7U1_9PLEO</name>
<keyword evidence="9" id="KW-1185">Reference proteome</keyword>
<evidence type="ECO:0000313" key="8">
    <source>
        <dbReference type="EMBL" id="KAF2642803.1"/>
    </source>
</evidence>
<dbReference type="CDD" id="cd12148">
    <property type="entry name" value="fungal_TF_MHR"/>
    <property type="match status" value="1"/>
</dbReference>
<dbReference type="PROSITE" id="PS00463">
    <property type="entry name" value="ZN2_CY6_FUNGAL_1"/>
    <property type="match status" value="1"/>
</dbReference>
<keyword evidence="5" id="KW-0539">Nucleus</keyword>
<feature type="region of interest" description="Disordered" evidence="6">
    <location>
        <begin position="729"/>
        <end position="749"/>
    </location>
</feature>
<evidence type="ECO:0000313" key="9">
    <source>
        <dbReference type="Proteomes" id="UP000799753"/>
    </source>
</evidence>
<keyword evidence="3" id="KW-0238">DNA-binding</keyword>
<feature type="compositionally biased region" description="Low complexity" evidence="6">
    <location>
        <begin position="729"/>
        <end position="744"/>
    </location>
</feature>
<proteinExistence type="predicted"/>
<dbReference type="SUPFAM" id="SSF57701">
    <property type="entry name" value="Zn2/Cys6 DNA-binding domain"/>
    <property type="match status" value="1"/>
</dbReference>
<evidence type="ECO:0000259" key="7">
    <source>
        <dbReference type="PROSITE" id="PS50048"/>
    </source>
</evidence>
<dbReference type="PROSITE" id="PS50048">
    <property type="entry name" value="ZN2_CY6_FUNGAL_2"/>
    <property type="match status" value="1"/>
</dbReference>
<dbReference type="InterPro" id="IPR036864">
    <property type="entry name" value="Zn2-C6_fun-type_DNA-bd_sf"/>
</dbReference>
<evidence type="ECO:0000256" key="2">
    <source>
        <dbReference type="ARBA" id="ARBA00023015"/>
    </source>
</evidence>
<evidence type="ECO:0000256" key="1">
    <source>
        <dbReference type="ARBA" id="ARBA00022723"/>
    </source>
</evidence>
<evidence type="ECO:0000256" key="3">
    <source>
        <dbReference type="ARBA" id="ARBA00023125"/>
    </source>
</evidence>
<organism evidence="8 9">
    <name type="scientific">Massarina eburnea CBS 473.64</name>
    <dbReference type="NCBI Taxonomy" id="1395130"/>
    <lineage>
        <taxon>Eukaryota</taxon>
        <taxon>Fungi</taxon>
        <taxon>Dikarya</taxon>
        <taxon>Ascomycota</taxon>
        <taxon>Pezizomycotina</taxon>
        <taxon>Dothideomycetes</taxon>
        <taxon>Pleosporomycetidae</taxon>
        <taxon>Pleosporales</taxon>
        <taxon>Massarineae</taxon>
        <taxon>Massarinaceae</taxon>
        <taxon>Massarina</taxon>
    </lineage>
</organism>
<dbReference type="SMART" id="SM00066">
    <property type="entry name" value="GAL4"/>
    <property type="match status" value="1"/>
</dbReference>
<dbReference type="Gene3D" id="4.10.240.10">
    <property type="entry name" value="Zn(2)-C6 fungal-type DNA-binding domain"/>
    <property type="match status" value="1"/>
</dbReference>
<evidence type="ECO:0000256" key="6">
    <source>
        <dbReference type="SAM" id="MobiDB-lite"/>
    </source>
</evidence>
<sequence length="756" mass="82135">MASSGPYGDADAPLGGSAGMYVGQQNGGTPPAQQQHTDADMQLHQSMQQLRQGTELMQQGPPQQHQMDALTAAHHHFQTPQRPTHSPQHMAQSAQSVMGLEDPNVYGDHDSASRKRSKVSRACDECRRKKIRCDATNDGPESCSSCKRTGAPCRFSRQPMKRGPSKGYIKELADRLINLEHQIGTNAPSQAYDFSSVNDQVLAEAQAQAQAQTPSQMPRKRTHSMSENFADSYGRQNWAGHERVQEQPPNGAATHDNRRASFGDMSLAGSLITGSNETAIKAYYTVIHPSLRLLPQDSSPLNRLTHCPSKLREAFFVSLECSIRTFASGALPPIDIAPVQLIHQCFEVVDAAKHFLNDQDSSQHFFNRLVYCQSLVFLILASDRPGPSTIGSTAELLGRLAGCINETGLNDAKVISTLREHDHEVFQAARRTFWIAFILDRFYAASRDKNTLLSPHSGSVSREDFEALGDLGYHLARAADIIGQVVFITRAARVPNMDSSPPNTFAALTATLPATQYLNGQLARFRESLDISPLHANELPFLAYHYLRIYIAQQSEHTASTELLSLTQNLLGLLINSTPTPLHHIFASLVATSLTNLSDRVETQVEAHASIKEMGDALSKGQIIHRSIDGLGWDIALRDLLHQKKAATPPNALPEQTSPAPQPDMAGLQHLAEAAVGEREGDAKPSAATNNNPSIDHDLKAAMAAASEAAAAQAAQATAALAEEQLQNVPEEGNSNNNGNNYESALNKDGFMASLA</sequence>
<keyword evidence="2" id="KW-0805">Transcription regulation</keyword>
<feature type="compositionally biased region" description="Polar residues" evidence="6">
    <location>
        <begin position="23"/>
        <end position="36"/>
    </location>
</feature>
<feature type="compositionally biased region" description="Polar residues" evidence="6">
    <location>
        <begin position="78"/>
        <end position="94"/>
    </location>
</feature>
<dbReference type="AlphaFoldDB" id="A0A6A6S7U1"/>
<dbReference type="PANTHER" id="PTHR31668">
    <property type="entry name" value="GLUCOSE TRANSPORT TRANSCRIPTION REGULATOR RGT1-RELATED-RELATED"/>
    <property type="match status" value="1"/>
</dbReference>
<gene>
    <name evidence="8" type="ORF">P280DRAFT_396283</name>
</gene>
<keyword evidence="4" id="KW-0804">Transcription</keyword>
<feature type="region of interest" description="Disordered" evidence="6">
    <location>
        <begin position="1"/>
        <end position="38"/>
    </location>
</feature>
<dbReference type="InterPro" id="IPR001138">
    <property type="entry name" value="Zn2Cys6_DnaBD"/>
</dbReference>
<dbReference type="CDD" id="cd00067">
    <property type="entry name" value="GAL4"/>
    <property type="match status" value="1"/>
</dbReference>
<feature type="region of interest" description="Disordered" evidence="6">
    <location>
        <begin position="676"/>
        <end position="695"/>
    </location>
</feature>
<reference evidence="8" key="1">
    <citation type="journal article" date="2020" name="Stud. Mycol.">
        <title>101 Dothideomycetes genomes: a test case for predicting lifestyles and emergence of pathogens.</title>
        <authorList>
            <person name="Haridas S."/>
            <person name="Albert R."/>
            <person name="Binder M."/>
            <person name="Bloem J."/>
            <person name="Labutti K."/>
            <person name="Salamov A."/>
            <person name="Andreopoulos B."/>
            <person name="Baker S."/>
            <person name="Barry K."/>
            <person name="Bills G."/>
            <person name="Bluhm B."/>
            <person name="Cannon C."/>
            <person name="Castanera R."/>
            <person name="Culley D."/>
            <person name="Daum C."/>
            <person name="Ezra D."/>
            <person name="Gonzalez J."/>
            <person name="Henrissat B."/>
            <person name="Kuo A."/>
            <person name="Liang C."/>
            <person name="Lipzen A."/>
            <person name="Lutzoni F."/>
            <person name="Magnuson J."/>
            <person name="Mondo S."/>
            <person name="Nolan M."/>
            <person name="Ohm R."/>
            <person name="Pangilinan J."/>
            <person name="Park H.-J."/>
            <person name="Ramirez L."/>
            <person name="Alfaro M."/>
            <person name="Sun H."/>
            <person name="Tritt A."/>
            <person name="Yoshinaga Y."/>
            <person name="Zwiers L.-H."/>
            <person name="Turgeon B."/>
            <person name="Goodwin S."/>
            <person name="Spatafora J."/>
            <person name="Crous P."/>
            <person name="Grigoriev I."/>
        </authorList>
    </citation>
    <scope>NUCLEOTIDE SEQUENCE</scope>
    <source>
        <strain evidence="8">CBS 473.64</strain>
    </source>
</reference>
<accession>A0A6A6S7U1</accession>
<dbReference type="GO" id="GO:0008270">
    <property type="term" value="F:zinc ion binding"/>
    <property type="evidence" value="ECO:0007669"/>
    <property type="project" value="InterPro"/>
</dbReference>
<dbReference type="GO" id="GO:0000981">
    <property type="term" value="F:DNA-binding transcription factor activity, RNA polymerase II-specific"/>
    <property type="evidence" value="ECO:0007669"/>
    <property type="project" value="InterPro"/>
</dbReference>
<dbReference type="EMBL" id="MU006781">
    <property type="protein sequence ID" value="KAF2642803.1"/>
    <property type="molecule type" value="Genomic_DNA"/>
</dbReference>
<dbReference type="InterPro" id="IPR050797">
    <property type="entry name" value="Carb_Metab_Trans_Reg"/>
</dbReference>
<feature type="domain" description="Zn(2)-C6 fungal-type" evidence="7">
    <location>
        <begin position="122"/>
        <end position="155"/>
    </location>
</feature>
<dbReference type="PANTHER" id="PTHR31668:SF26">
    <property type="entry name" value="GLUCOSE TRANSPORT TRANSCRIPTION REGULATOR RGT1-RELATED"/>
    <property type="match status" value="1"/>
</dbReference>
<evidence type="ECO:0000256" key="4">
    <source>
        <dbReference type="ARBA" id="ARBA00023163"/>
    </source>
</evidence>
<dbReference type="Pfam" id="PF00172">
    <property type="entry name" value="Zn_clus"/>
    <property type="match status" value="1"/>
</dbReference>